<feature type="transmembrane region" description="Helical" evidence="1">
    <location>
        <begin position="77"/>
        <end position="98"/>
    </location>
</feature>
<keyword evidence="1" id="KW-1133">Transmembrane helix</keyword>
<evidence type="ECO:0000313" key="2">
    <source>
        <dbReference type="EMBL" id="MBM2616316.1"/>
    </source>
</evidence>
<feature type="transmembrane region" description="Helical" evidence="1">
    <location>
        <begin position="18"/>
        <end position="37"/>
    </location>
</feature>
<accession>A0ABS2A905</accession>
<keyword evidence="1" id="KW-0812">Transmembrane</keyword>
<name>A0ABS2A905_9ACTN</name>
<dbReference type="Proteomes" id="UP000632138">
    <property type="component" value="Unassembled WGS sequence"/>
</dbReference>
<keyword evidence="1" id="KW-0472">Membrane</keyword>
<reference evidence="2 3" key="1">
    <citation type="submission" date="2021-01" db="EMBL/GenBank/DDBJ databases">
        <title>Actinoplanes sp. nov. LDG1-06 isolated from lichen.</title>
        <authorList>
            <person name="Saeng-In P."/>
            <person name="Phongsopitanun W."/>
            <person name="Kanchanasin P."/>
            <person name="Yuki M."/>
            <person name="Kudo T."/>
            <person name="Ohkuma M."/>
            <person name="Tanasupawat S."/>
        </authorList>
    </citation>
    <scope>NUCLEOTIDE SEQUENCE [LARGE SCALE GENOMIC DNA]</scope>
    <source>
        <strain evidence="2 3">LDG1-06</strain>
    </source>
</reference>
<feature type="transmembrane region" description="Helical" evidence="1">
    <location>
        <begin position="52"/>
        <end position="70"/>
    </location>
</feature>
<dbReference type="EMBL" id="JAENHP010000003">
    <property type="protein sequence ID" value="MBM2616316.1"/>
    <property type="molecule type" value="Genomic_DNA"/>
</dbReference>
<proteinExistence type="predicted"/>
<keyword evidence="3" id="KW-1185">Reference proteome</keyword>
<dbReference type="RefSeq" id="WP_203376215.1">
    <property type="nucleotide sequence ID" value="NZ_JAENHP010000003.1"/>
</dbReference>
<comment type="caution">
    <text evidence="2">The sequence shown here is derived from an EMBL/GenBank/DDBJ whole genome shotgun (WGS) entry which is preliminary data.</text>
</comment>
<evidence type="ECO:0000313" key="3">
    <source>
        <dbReference type="Proteomes" id="UP000632138"/>
    </source>
</evidence>
<organism evidence="2 3">
    <name type="scientific">Paractinoplanes ovalisporus</name>
    <dbReference type="NCBI Taxonomy" id="2810368"/>
    <lineage>
        <taxon>Bacteria</taxon>
        <taxon>Bacillati</taxon>
        <taxon>Actinomycetota</taxon>
        <taxon>Actinomycetes</taxon>
        <taxon>Micromonosporales</taxon>
        <taxon>Micromonosporaceae</taxon>
        <taxon>Paractinoplanes</taxon>
    </lineage>
</organism>
<gene>
    <name evidence="2" type="ORF">JIG36_12190</name>
</gene>
<evidence type="ECO:0000256" key="1">
    <source>
        <dbReference type="SAM" id="Phobius"/>
    </source>
</evidence>
<sequence>MSLNAVQQRETPGAQRTGYAVAAVVNGALLLLVNWWPGWQAVPFLTVETERVLTLVNLSLLAGVVANLLYLLRPASWVVPAGGLVTTGIGLVVLVRMWQVFPFDLGAGSWWNVVVRVLLVVAMAGSVIALPVQLVSLAGRLRLR</sequence>
<protein>
    <submittedName>
        <fullName evidence="2">Uncharacterized protein</fullName>
    </submittedName>
</protein>
<feature type="transmembrane region" description="Helical" evidence="1">
    <location>
        <begin position="110"/>
        <end position="135"/>
    </location>
</feature>